<protein>
    <recommendedName>
        <fullName evidence="9">Protein translocase subunit SecE</fullName>
    </recommendedName>
</protein>
<evidence type="ECO:0000256" key="3">
    <source>
        <dbReference type="ARBA" id="ARBA00022475"/>
    </source>
</evidence>
<reference evidence="11 12" key="1">
    <citation type="submission" date="2020-02" db="EMBL/GenBank/DDBJ databases">
        <title>Sequencing the genomes of 1000 actinobacteria strains.</title>
        <authorList>
            <person name="Klenk H.-P."/>
        </authorList>
    </citation>
    <scope>NUCLEOTIDE SEQUENCE [LARGE SCALE GENOMIC DNA]</scope>
    <source>
        <strain evidence="11 12">DSM 19609</strain>
    </source>
</reference>
<keyword evidence="4 9" id="KW-0812">Transmembrane</keyword>
<dbReference type="PANTHER" id="PTHR33910">
    <property type="entry name" value="PROTEIN TRANSLOCASE SUBUNIT SECE"/>
    <property type="match status" value="1"/>
</dbReference>
<accession>A0ABX0SCX0</accession>
<dbReference type="RefSeq" id="WP_376837265.1">
    <property type="nucleotide sequence ID" value="NZ_BAAAOO010000002.1"/>
</dbReference>
<dbReference type="NCBIfam" id="TIGR00964">
    <property type="entry name" value="secE_bact"/>
    <property type="match status" value="1"/>
</dbReference>
<keyword evidence="8 9" id="KW-0472">Membrane</keyword>
<dbReference type="PANTHER" id="PTHR33910:SF1">
    <property type="entry name" value="PROTEIN TRANSLOCASE SUBUNIT SECE"/>
    <property type="match status" value="1"/>
</dbReference>
<sequence>MAQSSRRPGRHSGSRGGEDRRDGVSDSEATESLTPDGEALARGDLADPPVDVVDQVDDQTAEELTETGDDDETADEEQLDDATEEAREAASSVPKPVRRNQTVAPVRKTKPTPKRDDAPAKRKRTTPVAFTKQSVGELKKVVWPSASTVRQYFLVVLVFVLFIMGIVAGLDALFGWLLLKALG</sequence>
<feature type="compositionally biased region" description="Acidic residues" evidence="10">
    <location>
        <begin position="54"/>
        <end position="83"/>
    </location>
</feature>
<keyword evidence="5 9" id="KW-0653">Protein transport</keyword>
<feature type="transmembrane region" description="Helical" evidence="9">
    <location>
        <begin position="152"/>
        <end position="179"/>
    </location>
</feature>
<dbReference type="InterPro" id="IPR001901">
    <property type="entry name" value="Translocase_SecE/Sec61-g"/>
</dbReference>
<dbReference type="EMBL" id="JAAMOZ010000001">
    <property type="protein sequence ID" value="NIH55816.1"/>
    <property type="molecule type" value="Genomic_DNA"/>
</dbReference>
<feature type="region of interest" description="Disordered" evidence="10">
    <location>
        <begin position="1"/>
        <end position="126"/>
    </location>
</feature>
<comment type="similarity">
    <text evidence="9">Belongs to the SecE/SEC61-gamma family.</text>
</comment>
<evidence type="ECO:0000256" key="7">
    <source>
        <dbReference type="ARBA" id="ARBA00023010"/>
    </source>
</evidence>
<evidence type="ECO:0000256" key="2">
    <source>
        <dbReference type="ARBA" id="ARBA00022448"/>
    </source>
</evidence>
<comment type="caution">
    <text evidence="11">The sequence shown here is derived from an EMBL/GenBank/DDBJ whole genome shotgun (WGS) entry which is preliminary data.</text>
</comment>
<dbReference type="InterPro" id="IPR005807">
    <property type="entry name" value="SecE_bac"/>
</dbReference>
<dbReference type="Pfam" id="PF00584">
    <property type="entry name" value="SecE"/>
    <property type="match status" value="1"/>
</dbReference>
<evidence type="ECO:0000313" key="12">
    <source>
        <dbReference type="Proteomes" id="UP000749311"/>
    </source>
</evidence>
<keyword evidence="12" id="KW-1185">Reference proteome</keyword>
<keyword evidence="6 9" id="KW-1133">Transmembrane helix</keyword>
<evidence type="ECO:0000256" key="10">
    <source>
        <dbReference type="SAM" id="MobiDB-lite"/>
    </source>
</evidence>
<keyword evidence="3 9" id="KW-1003">Cell membrane</keyword>
<comment type="subunit">
    <text evidence="9">Component of the Sec protein translocase complex. Heterotrimer consisting of SecY, SecE and SecG subunits. The heterotrimers can form oligomers, although 1 heterotrimer is thought to be able to translocate proteins. Interacts with the ribosome. Interacts with SecDF, and other proteins may be involved. Interacts with SecA.</text>
</comment>
<comment type="subcellular location">
    <subcellularLocation>
        <location evidence="9">Cell membrane</location>
        <topology evidence="9">Single-pass membrane protein</topology>
    </subcellularLocation>
    <subcellularLocation>
        <location evidence="1">Membrane</location>
    </subcellularLocation>
</comment>
<evidence type="ECO:0000313" key="11">
    <source>
        <dbReference type="EMBL" id="NIH55816.1"/>
    </source>
</evidence>
<evidence type="ECO:0000256" key="1">
    <source>
        <dbReference type="ARBA" id="ARBA00004370"/>
    </source>
</evidence>
<dbReference type="InterPro" id="IPR038379">
    <property type="entry name" value="SecE_sf"/>
</dbReference>
<dbReference type="HAMAP" id="MF_00422">
    <property type="entry name" value="SecE"/>
    <property type="match status" value="1"/>
</dbReference>
<evidence type="ECO:0000256" key="9">
    <source>
        <dbReference type="HAMAP-Rule" id="MF_00422"/>
    </source>
</evidence>
<comment type="function">
    <text evidence="9">Essential subunit of the Sec protein translocation channel SecYEG. Clamps together the 2 halves of SecY. May contact the channel plug during translocation.</text>
</comment>
<evidence type="ECO:0000256" key="8">
    <source>
        <dbReference type="ARBA" id="ARBA00023136"/>
    </source>
</evidence>
<evidence type="ECO:0000256" key="4">
    <source>
        <dbReference type="ARBA" id="ARBA00022692"/>
    </source>
</evidence>
<keyword evidence="7 9" id="KW-0811">Translocation</keyword>
<name>A0ABX0SCX0_9ACTN</name>
<evidence type="ECO:0000256" key="5">
    <source>
        <dbReference type="ARBA" id="ARBA00022927"/>
    </source>
</evidence>
<dbReference type="Gene3D" id="1.20.5.1030">
    <property type="entry name" value="Preprotein translocase secy subunit"/>
    <property type="match status" value="1"/>
</dbReference>
<keyword evidence="2 9" id="KW-0813">Transport</keyword>
<dbReference type="Proteomes" id="UP000749311">
    <property type="component" value="Unassembled WGS sequence"/>
</dbReference>
<organism evidence="11 12">
    <name type="scientific">Brooklawnia cerclae</name>
    <dbReference type="NCBI Taxonomy" id="349934"/>
    <lineage>
        <taxon>Bacteria</taxon>
        <taxon>Bacillati</taxon>
        <taxon>Actinomycetota</taxon>
        <taxon>Actinomycetes</taxon>
        <taxon>Propionibacteriales</taxon>
        <taxon>Propionibacteriaceae</taxon>
        <taxon>Brooklawnia</taxon>
    </lineage>
</organism>
<gene>
    <name evidence="9" type="primary">secE</name>
    <name evidence="11" type="ORF">FB473_000461</name>
</gene>
<evidence type="ECO:0000256" key="6">
    <source>
        <dbReference type="ARBA" id="ARBA00022989"/>
    </source>
</evidence>
<proteinExistence type="inferred from homology"/>